<name>A0A1Y1X6S1_9FUNG</name>
<dbReference type="Proteomes" id="UP000193498">
    <property type="component" value="Unassembled WGS sequence"/>
</dbReference>
<protein>
    <submittedName>
        <fullName evidence="1">Uncharacterized protein</fullName>
    </submittedName>
</protein>
<accession>A0A1Y1X6S1</accession>
<proteinExistence type="predicted"/>
<keyword evidence="2" id="KW-1185">Reference proteome</keyword>
<evidence type="ECO:0000313" key="1">
    <source>
        <dbReference type="EMBL" id="ORX81395.1"/>
    </source>
</evidence>
<sequence>MASQQTIKICCFGENCQCERCQYRKVEVKATCSCKDDCTSEKCECAKTMEVPSCECKGSCKCVSCQGKKQSGCNCGKQRKFGFARQCGEAKESTDCCSDNCRCAKCSTH</sequence>
<organism evidence="1 2">
    <name type="scientific">Basidiobolus meristosporus CBS 931.73</name>
    <dbReference type="NCBI Taxonomy" id="1314790"/>
    <lineage>
        <taxon>Eukaryota</taxon>
        <taxon>Fungi</taxon>
        <taxon>Fungi incertae sedis</taxon>
        <taxon>Zoopagomycota</taxon>
        <taxon>Entomophthoromycotina</taxon>
        <taxon>Basidiobolomycetes</taxon>
        <taxon>Basidiobolales</taxon>
        <taxon>Basidiobolaceae</taxon>
        <taxon>Basidiobolus</taxon>
    </lineage>
</organism>
<gene>
    <name evidence="1" type="ORF">K493DRAFT_342388</name>
</gene>
<dbReference type="AlphaFoldDB" id="A0A1Y1X6S1"/>
<comment type="caution">
    <text evidence="1">The sequence shown here is derived from an EMBL/GenBank/DDBJ whole genome shotgun (WGS) entry which is preliminary data.</text>
</comment>
<reference evidence="1 2" key="1">
    <citation type="submission" date="2016-07" db="EMBL/GenBank/DDBJ databases">
        <title>Pervasive Adenine N6-methylation of Active Genes in Fungi.</title>
        <authorList>
            <consortium name="DOE Joint Genome Institute"/>
            <person name="Mondo S.J."/>
            <person name="Dannebaum R.O."/>
            <person name="Kuo R.C."/>
            <person name="Labutti K."/>
            <person name="Haridas S."/>
            <person name="Kuo A."/>
            <person name="Salamov A."/>
            <person name="Ahrendt S.R."/>
            <person name="Lipzen A."/>
            <person name="Sullivan W."/>
            <person name="Andreopoulos W.B."/>
            <person name="Clum A."/>
            <person name="Lindquist E."/>
            <person name="Daum C."/>
            <person name="Ramamoorthy G.K."/>
            <person name="Gryganskyi A."/>
            <person name="Culley D."/>
            <person name="Magnuson J.K."/>
            <person name="James T.Y."/>
            <person name="O'Malley M.A."/>
            <person name="Stajich J.E."/>
            <person name="Spatafora J.W."/>
            <person name="Visel A."/>
            <person name="Grigoriev I.V."/>
        </authorList>
    </citation>
    <scope>NUCLEOTIDE SEQUENCE [LARGE SCALE GENOMIC DNA]</scope>
    <source>
        <strain evidence="1 2">CBS 931.73</strain>
    </source>
</reference>
<dbReference type="InParanoid" id="A0A1Y1X6S1"/>
<dbReference type="EMBL" id="MCFE01000705">
    <property type="protein sequence ID" value="ORX81395.1"/>
    <property type="molecule type" value="Genomic_DNA"/>
</dbReference>
<evidence type="ECO:0000313" key="2">
    <source>
        <dbReference type="Proteomes" id="UP000193498"/>
    </source>
</evidence>